<sequence length="59" mass="7045">RPTGCYRYWHLYEKNIEKFPCGVCKKPTISITGYCPKYSGRFHSLNYRMRQKGVIQDPE</sequence>
<dbReference type="Proteomes" id="UP000789706">
    <property type="component" value="Unassembled WGS sequence"/>
</dbReference>
<protein>
    <submittedName>
        <fullName evidence="1">9876_t:CDS:1</fullName>
    </submittedName>
</protein>
<evidence type="ECO:0000313" key="2">
    <source>
        <dbReference type="Proteomes" id="UP000789706"/>
    </source>
</evidence>
<evidence type="ECO:0000313" key="1">
    <source>
        <dbReference type="EMBL" id="CAG8650159.1"/>
    </source>
</evidence>
<name>A0A9N9DRW0_9GLOM</name>
<proteinExistence type="predicted"/>
<feature type="non-terminal residue" evidence="1">
    <location>
        <position position="1"/>
    </location>
</feature>
<keyword evidence="2" id="KW-1185">Reference proteome</keyword>
<organism evidence="1 2">
    <name type="scientific">Diversispora eburnea</name>
    <dbReference type="NCBI Taxonomy" id="1213867"/>
    <lineage>
        <taxon>Eukaryota</taxon>
        <taxon>Fungi</taxon>
        <taxon>Fungi incertae sedis</taxon>
        <taxon>Mucoromycota</taxon>
        <taxon>Glomeromycotina</taxon>
        <taxon>Glomeromycetes</taxon>
        <taxon>Diversisporales</taxon>
        <taxon>Diversisporaceae</taxon>
        <taxon>Diversispora</taxon>
    </lineage>
</organism>
<dbReference type="AlphaFoldDB" id="A0A9N9DRW0"/>
<dbReference type="OrthoDB" id="2303863at2759"/>
<gene>
    <name evidence="1" type="ORF">DEBURN_LOCUS11432</name>
</gene>
<dbReference type="EMBL" id="CAJVPK010006345">
    <property type="protein sequence ID" value="CAG8650159.1"/>
    <property type="molecule type" value="Genomic_DNA"/>
</dbReference>
<accession>A0A9N9DRW0</accession>
<comment type="caution">
    <text evidence="1">The sequence shown here is derived from an EMBL/GenBank/DDBJ whole genome shotgun (WGS) entry which is preliminary data.</text>
</comment>
<reference evidence="1" key="1">
    <citation type="submission" date="2021-06" db="EMBL/GenBank/DDBJ databases">
        <authorList>
            <person name="Kallberg Y."/>
            <person name="Tangrot J."/>
            <person name="Rosling A."/>
        </authorList>
    </citation>
    <scope>NUCLEOTIDE SEQUENCE</scope>
    <source>
        <strain evidence="1">AZ414A</strain>
    </source>
</reference>